<dbReference type="InParanoid" id="E5R4Q9"/>
<feature type="compositionally biased region" description="Polar residues" evidence="1">
    <location>
        <begin position="94"/>
        <end position="103"/>
    </location>
</feature>
<sequence length="198" mass="21195">MRLVLPLFPPSPLPSILLPPAPDERCKKGQSQAALSAKGMVSSQSMWHTPAVLSVAGRRETMAVFLRIAVQAVQIIGRSDIYTCRHVPMRASALRSTTSTGPIQQHKVQDATGSREAPHLAEGPESGQQQPKKAQRARAPRRGGQMRDGMDALGSVESAIRSQAGVGQRGQGSQGNPGGEPRDALPSGFRGISWHWQP</sequence>
<evidence type="ECO:0000256" key="1">
    <source>
        <dbReference type="SAM" id="MobiDB-lite"/>
    </source>
</evidence>
<dbReference type="Proteomes" id="UP000002668">
    <property type="component" value="Genome"/>
</dbReference>
<feature type="region of interest" description="Disordered" evidence="1">
    <location>
        <begin position="93"/>
        <end position="198"/>
    </location>
</feature>
<keyword evidence="3" id="KW-1185">Reference proteome</keyword>
<dbReference type="HOGENOM" id="CLU_1378351_0_0_1"/>
<dbReference type="VEuPathDB" id="FungiDB:LEMA_P048880.1"/>
<name>E5R4Q9_LEPMJ</name>
<evidence type="ECO:0000313" key="2">
    <source>
        <dbReference type="EMBL" id="CBX92182.1"/>
    </source>
</evidence>
<reference evidence="3" key="1">
    <citation type="journal article" date="2011" name="Nat. Commun.">
        <title>Effector diversification within compartments of the Leptosphaeria maculans genome affected by Repeat-Induced Point mutations.</title>
        <authorList>
            <person name="Rouxel T."/>
            <person name="Grandaubert J."/>
            <person name="Hane J.K."/>
            <person name="Hoede C."/>
            <person name="van de Wouw A.P."/>
            <person name="Couloux A."/>
            <person name="Dominguez V."/>
            <person name="Anthouard V."/>
            <person name="Bally P."/>
            <person name="Bourras S."/>
            <person name="Cozijnsen A.J."/>
            <person name="Ciuffetti L.M."/>
            <person name="Degrave A."/>
            <person name="Dilmaghani A."/>
            <person name="Duret L."/>
            <person name="Fudal I."/>
            <person name="Goodwin S.B."/>
            <person name="Gout L."/>
            <person name="Glaser N."/>
            <person name="Linglin J."/>
            <person name="Kema G.H.J."/>
            <person name="Lapalu N."/>
            <person name="Lawrence C.B."/>
            <person name="May K."/>
            <person name="Meyer M."/>
            <person name="Ollivier B."/>
            <person name="Poulain J."/>
            <person name="Schoch C.L."/>
            <person name="Simon A."/>
            <person name="Spatafora J.W."/>
            <person name="Stachowiak A."/>
            <person name="Turgeon B.G."/>
            <person name="Tyler B.M."/>
            <person name="Vincent D."/>
            <person name="Weissenbach J."/>
            <person name="Amselem J."/>
            <person name="Quesneville H."/>
            <person name="Oliver R.P."/>
            <person name="Wincker P."/>
            <person name="Balesdent M.-H."/>
            <person name="Howlett B.J."/>
        </authorList>
    </citation>
    <scope>NUCLEOTIDE SEQUENCE [LARGE SCALE GENOMIC DNA]</scope>
    <source>
        <strain evidence="3">JN3 / isolate v23.1.3 / race Av1-4-5-6-7-8</strain>
    </source>
</reference>
<accession>E5R4Q9</accession>
<dbReference type="EMBL" id="FP929083">
    <property type="protein sequence ID" value="CBX92182.1"/>
    <property type="molecule type" value="Genomic_DNA"/>
</dbReference>
<evidence type="ECO:0000313" key="3">
    <source>
        <dbReference type="Proteomes" id="UP000002668"/>
    </source>
</evidence>
<organism evidence="3">
    <name type="scientific">Leptosphaeria maculans (strain JN3 / isolate v23.1.3 / race Av1-4-5-6-7-8)</name>
    <name type="common">Blackleg fungus</name>
    <name type="synonym">Phoma lingam</name>
    <dbReference type="NCBI Taxonomy" id="985895"/>
    <lineage>
        <taxon>Eukaryota</taxon>
        <taxon>Fungi</taxon>
        <taxon>Dikarya</taxon>
        <taxon>Ascomycota</taxon>
        <taxon>Pezizomycotina</taxon>
        <taxon>Dothideomycetes</taxon>
        <taxon>Pleosporomycetidae</taxon>
        <taxon>Pleosporales</taxon>
        <taxon>Pleosporineae</taxon>
        <taxon>Leptosphaeriaceae</taxon>
        <taxon>Plenodomus</taxon>
        <taxon>Plenodomus lingam/Leptosphaeria maculans species complex</taxon>
    </lineage>
</organism>
<dbReference type="AlphaFoldDB" id="E5R4Q9"/>
<feature type="compositionally biased region" description="Gly residues" evidence="1">
    <location>
        <begin position="167"/>
        <end position="178"/>
    </location>
</feature>
<protein>
    <submittedName>
        <fullName evidence="2">Predicted protein</fullName>
    </submittedName>
</protein>
<gene>
    <name evidence="2" type="ORF">LEMA_P048880.1</name>
</gene>
<proteinExistence type="predicted"/>